<dbReference type="GeneID" id="47723863"/>
<dbReference type="Proteomes" id="UP000231564">
    <property type="component" value="Chromosome MARIT"/>
</dbReference>
<reference evidence="3 4" key="1">
    <citation type="submission" date="2016-11" db="EMBL/GenBank/DDBJ databases">
        <authorList>
            <person name="Jaros S."/>
            <person name="Januszkiewicz K."/>
            <person name="Wedrychowicz H."/>
        </authorList>
    </citation>
    <scope>NUCLEOTIDE SEQUENCE [LARGE SCALE GENOMIC DNA]</scope>
    <source>
        <strain evidence="3">NCIMB 2154T</strain>
    </source>
</reference>
<keyword evidence="4" id="KW-1185">Reference proteome</keyword>
<proteinExistence type="predicted"/>
<sequence length="374" mass="43004">MKQKKHILFLCGWYPSRVFPYNGDFIQRHAEAVSSNYQVSVLHLVSDANCKKSTHISHEIKNTIQTHIAYIKPSKNPIIKGIRFYIAFQKLLKNIGYFDLVHLNKLYPFGIFALYLKWVKKKNYIISEHWTGYHPPLSKSISNISLFLSRLIAKNASFICPVSFDLKKSMETLKLYGNYKVVPNVVDTSLFTPQPKKERTFTILHISNMVDTHKNVSGIIKTMATLNRTISNFKLILIGEGVSKYKPLAISLHIASKIEFISQIPHHKVPNFIQKADIFVLFSNYENLPCVILESFSCGTPVITTNVGGISEFFPDDFGKLIAPKKEDELLKNILFFYHKKEQPSSEKMHQYVVKHFSKEAICKSFSNLYKISF</sequence>
<keyword evidence="3" id="KW-0808">Transferase</keyword>
<dbReference type="OrthoDB" id="9795068at2"/>
<name>A0A2H1EBN3_9FLAO</name>
<protein>
    <submittedName>
        <fullName evidence="3">Glycosyltransferase, family GT4</fullName>
        <ecNumber evidence="3">2.4.1.-</ecNumber>
    </submittedName>
</protein>
<evidence type="ECO:0000259" key="2">
    <source>
        <dbReference type="Pfam" id="PF13439"/>
    </source>
</evidence>
<dbReference type="PANTHER" id="PTHR12526">
    <property type="entry name" value="GLYCOSYLTRANSFERASE"/>
    <property type="match status" value="1"/>
</dbReference>
<dbReference type="Pfam" id="PF00534">
    <property type="entry name" value="Glycos_transf_1"/>
    <property type="match status" value="1"/>
</dbReference>
<dbReference type="CDD" id="cd03801">
    <property type="entry name" value="GT4_PimA-like"/>
    <property type="match status" value="1"/>
</dbReference>
<dbReference type="KEGG" id="tmar:MARIT_2389"/>
<accession>A0A2H1EBN3</accession>
<feature type="domain" description="Glycosyltransferase subfamily 4-like N-terminal" evidence="2">
    <location>
        <begin position="37"/>
        <end position="189"/>
    </location>
</feature>
<dbReference type="RefSeq" id="WP_100211564.1">
    <property type="nucleotide sequence ID" value="NZ_CP138495.1"/>
</dbReference>
<dbReference type="Gene3D" id="3.40.50.2000">
    <property type="entry name" value="Glycogen Phosphorylase B"/>
    <property type="match status" value="2"/>
</dbReference>
<evidence type="ECO:0000259" key="1">
    <source>
        <dbReference type="Pfam" id="PF00534"/>
    </source>
</evidence>
<evidence type="ECO:0000313" key="3">
    <source>
        <dbReference type="EMBL" id="SFZ83948.1"/>
    </source>
</evidence>
<dbReference type="AlphaFoldDB" id="A0A2H1EBN3"/>
<dbReference type="PANTHER" id="PTHR12526:SF638">
    <property type="entry name" value="SPORE COAT PROTEIN SA"/>
    <property type="match status" value="1"/>
</dbReference>
<dbReference type="STRING" id="1349785.GCA_000509405_02082"/>
<dbReference type="GO" id="GO:0016757">
    <property type="term" value="F:glycosyltransferase activity"/>
    <property type="evidence" value="ECO:0007669"/>
    <property type="project" value="UniProtKB-KW"/>
</dbReference>
<keyword evidence="3" id="KW-0328">Glycosyltransferase</keyword>
<dbReference type="Pfam" id="PF13439">
    <property type="entry name" value="Glyco_transf_4"/>
    <property type="match status" value="1"/>
</dbReference>
<evidence type="ECO:0000313" key="4">
    <source>
        <dbReference type="Proteomes" id="UP000231564"/>
    </source>
</evidence>
<dbReference type="InterPro" id="IPR001296">
    <property type="entry name" value="Glyco_trans_1"/>
</dbReference>
<dbReference type="EC" id="2.4.1.-" evidence="3"/>
<dbReference type="InterPro" id="IPR028098">
    <property type="entry name" value="Glyco_trans_4-like_N"/>
</dbReference>
<dbReference type="SUPFAM" id="SSF53756">
    <property type="entry name" value="UDP-Glycosyltransferase/glycogen phosphorylase"/>
    <property type="match status" value="1"/>
</dbReference>
<organism evidence="3 4">
    <name type="scientific">Tenacibaculum maritimum NCIMB 2154</name>
    <dbReference type="NCBI Taxonomy" id="1349785"/>
    <lineage>
        <taxon>Bacteria</taxon>
        <taxon>Pseudomonadati</taxon>
        <taxon>Bacteroidota</taxon>
        <taxon>Flavobacteriia</taxon>
        <taxon>Flavobacteriales</taxon>
        <taxon>Flavobacteriaceae</taxon>
        <taxon>Tenacibaculum</taxon>
    </lineage>
</organism>
<gene>
    <name evidence="3" type="ORF">MARIT_2389</name>
</gene>
<dbReference type="EMBL" id="LT634361">
    <property type="protein sequence ID" value="SFZ83948.1"/>
    <property type="molecule type" value="Genomic_DNA"/>
</dbReference>
<feature type="domain" description="Glycosyl transferase family 1" evidence="1">
    <location>
        <begin position="194"/>
        <end position="352"/>
    </location>
</feature>